<dbReference type="NCBIfam" id="TIGR00056">
    <property type="entry name" value="MlaE family lipid ABC transporter permease subunit"/>
    <property type="match status" value="1"/>
</dbReference>
<dbReference type="OrthoDB" id="5297228at2"/>
<sequence length="367" mass="39167">MPDTDDKTPRFTQSDTGLRLTGRWTLAEIGGDFASLQAALPSAPHWDLSAVAAMDSAGALLLWQAWGKALPTGLILGEEQKALFARLSRFPPIPARQRHPLAFLDVLGGFIIEMALDLWGLLLLWGGVLLETGLGLRHPATFPWREISATVVKTGPSSLPILSLIGFLIGVVISFQSAPTLATYGANIYIINISGLSLLRELGPLITAVILAGRSGSAFTAQIGGMQLTEELDALRTFGVSPIRRLILPKIIGLGLVMPLLVLWTDFVGLLGAMLVAKDELGIGYSFFLQQMPAVVPSFNLWLGLAKGAIFGVLVAWVAGFYGLKIQANTESLSRETTNSVVLAITLVIVIDAVLAMIFADTGISVQ</sequence>
<evidence type="ECO:0000256" key="1">
    <source>
        <dbReference type="RuleBase" id="RU362044"/>
    </source>
</evidence>
<reference evidence="2" key="1">
    <citation type="submission" date="2018-10" db="EMBL/GenBank/DDBJ databases">
        <title>Acidithiobacillus sulfuriphilus sp. nov.: an extremely acidophilic sulfur-oxidizing chemolithotroph isolated from a neutral pH environment.</title>
        <authorList>
            <person name="Falagan C."/>
            <person name="Moya-Beltran A."/>
            <person name="Quatrini R."/>
            <person name="Johnson D.B."/>
        </authorList>
    </citation>
    <scope>NUCLEOTIDE SEQUENCE [LARGE SCALE GENOMIC DNA]</scope>
    <source>
        <strain evidence="2">CJ-2</strain>
    </source>
</reference>
<dbReference type="InterPro" id="IPR003453">
    <property type="entry name" value="ABC_MlaE_roteobac"/>
</dbReference>
<organism evidence="2">
    <name type="scientific">Acidithiobacillus sulfuriphilus</name>
    <dbReference type="NCBI Taxonomy" id="1867749"/>
    <lineage>
        <taxon>Bacteria</taxon>
        <taxon>Pseudomonadati</taxon>
        <taxon>Pseudomonadota</taxon>
        <taxon>Acidithiobacillia</taxon>
        <taxon>Acidithiobacillales</taxon>
        <taxon>Acidithiobacillaceae</taxon>
        <taxon>Acidithiobacillus</taxon>
    </lineage>
</organism>
<comment type="caution">
    <text evidence="2">The sequence shown here is derived from an EMBL/GenBank/DDBJ whole genome shotgun (WGS) entry which is preliminary data.</text>
</comment>
<accession>A0A3M8QXC0</accession>
<keyword evidence="1" id="KW-1133">Transmembrane helix</keyword>
<proteinExistence type="inferred from homology"/>
<feature type="transmembrane region" description="Helical" evidence="1">
    <location>
        <begin position="161"/>
        <end position="190"/>
    </location>
</feature>
<dbReference type="GO" id="GO:0043190">
    <property type="term" value="C:ATP-binding cassette (ABC) transporter complex"/>
    <property type="evidence" value="ECO:0007669"/>
    <property type="project" value="InterPro"/>
</dbReference>
<dbReference type="EMBL" id="RIZI01000172">
    <property type="protein sequence ID" value="RNF60917.1"/>
    <property type="molecule type" value="Genomic_DNA"/>
</dbReference>
<name>A0A3M8QXC0_9PROT</name>
<gene>
    <name evidence="2" type="ORF">EC580_08810</name>
</gene>
<keyword evidence="1" id="KW-0812">Transmembrane</keyword>
<comment type="similarity">
    <text evidence="1">Belongs to the MlaE permease family.</text>
</comment>
<keyword evidence="1" id="KW-0997">Cell inner membrane</keyword>
<protein>
    <submittedName>
        <fullName evidence="2">ABC transporter permease</fullName>
    </submittedName>
</protein>
<dbReference type="PANTHER" id="PTHR30188:SF3">
    <property type="entry name" value="ABC TRANSPORTER PERMEASE"/>
    <property type="match status" value="1"/>
</dbReference>
<feature type="transmembrane region" description="Helical" evidence="1">
    <location>
        <begin position="251"/>
        <end position="277"/>
    </location>
</feature>
<dbReference type="AlphaFoldDB" id="A0A3M8QXC0"/>
<feature type="transmembrane region" description="Helical" evidence="1">
    <location>
        <begin position="101"/>
        <end position="125"/>
    </location>
</feature>
<keyword evidence="1" id="KW-0472">Membrane</keyword>
<feature type="transmembrane region" description="Helical" evidence="1">
    <location>
        <begin position="299"/>
        <end position="320"/>
    </location>
</feature>
<keyword evidence="1" id="KW-1003">Cell membrane</keyword>
<evidence type="ECO:0000313" key="2">
    <source>
        <dbReference type="EMBL" id="RNF60917.1"/>
    </source>
</evidence>
<dbReference type="RefSeq" id="WP_123104197.1">
    <property type="nucleotide sequence ID" value="NZ_CP127527.1"/>
</dbReference>
<dbReference type="PANTHER" id="PTHR30188">
    <property type="entry name" value="ABC TRANSPORTER PERMEASE PROTEIN-RELATED"/>
    <property type="match status" value="1"/>
</dbReference>
<dbReference type="InterPro" id="IPR030802">
    <property type="entry name" value="Permease_MalE"/>
</dbReference>
<comment type="subcellular location">
    <subcellularLocation>
        <location evidence="1">Cell inner membrane</location>
        <topology evidence="1">Multi-pass membrane protein</topology>
    </subcellularLocation>
</comment>
<dbReference type="Pfam" id="PF02405">
    <property type="entry name" value="MlaE"/>
    <property type="match status" value="1"/>
</dbReference>
<dbReference type="GO" id="GO:0005548">
    <property type="term" value="F:phospholipid transporter activity"/>
    <property type="evidence" value="ECO:0007669"/>
    <property type="project" value="TreeGrafter"/>
</dbReference>
<feature type="transmembrane region" description="Helical" evidence="1">
    <location>
        <begin position="341"/>
        <end position="360"/>
    </location>
</feature>